<accession>A0A9E4KB47</accession>
<dbReference type="Proteomes" id="UP000886667">
    <property type="component" value="Unassembled WGS sequence"/>
</dbReference>
<organism evidence="2 3">
    <name type="scientific">Candidatus Thiodiazotropha taylori</name>
    <dbReference type="NCBI Taxonomy" id="2792791"/>
    <lineage>
        <taxon>Bacteria</taxon>
        <taxon>Pseudomonadati</taxon>
        <taxon>Pseudomonadota</taxon>
        <taxon>Gammaproteobacteria</taxon>
        <taxon>Chromatiales</taxon>
        <taxon>Sedimenticolaceae</taxon>
        <taxon>Candidatus Thiodiazotropha</taxon>
    </lineage>
</organism>
<name>A0A9E4KB47_9GAMM</name>
<reference evidence="2" key="1">
    <citation type="journal article" date="2021" name="Proc. Natl. Acad. Sci. U.S.A.">
        <title>Global biogeography of chemosynthetic symbionts reveals both localized and globally distributed symbiont groups. .</title>
        <authorList>
            <person name="Osvatic J.T."/>
            <person name="Wilkins L.G.E."/>
            <person name="Leibrecht L."/>
            <person name="Leray M."/>
            <person name="Zauner S."/>
            <person name="Polzin J."/>
            <person name="Camacho Y."/>
            <person name="Gros O."/>
            <person name="van Gils J.A."/>
            <person name="Eisen J.A."/>
            <person name="Petersen J.M."/>
            <person name="Yuen B."/>
        </authorList>
    </citation>
    <scope>NUCLEOTIDE SEQUENCE</scope>
    <source>
        <strain evidence="2">MAGclacostrist064TRANS</strain>
    </source>
</reference>
<dbReference type="EMBL" id="JAEPCM010000097">
    <property type="protein sequence ID" value="MCG7945424.1"/>
    <property type="molecule type" value="Genomic_DNA"/>
</dbReference>
<evidence type="ECO:0000313" key="3">
    <source>
        <dbReference type="Proteomes" id="UP000886667"/>
    </source>
</evidence>
<keyword evidence="1" id="KW-1133">Transmembrane helix</keyword>
<sequence>MSYEPFYKTAVNANASVNTCCSHSNAYQQDPVTSAIQTPGQDGSYAMFVRMPDLAVGESSDFTICYHIPGATSLVSSVYRKYGPVPPGGPSATWYTLPGVVYGTANVGGTMVATASFTLADNVLGDDTGDDGVIVDQGGPGFPGAARPIPTLSNLVVLLLALLVGVVAVGSIRRITH</sequence>
<keyword evidence="1" id="KW-0812">Transmembrane</keyword>
<protein>
    <submittedName>
        <fullName evidence="2">Uncharacterized protein</fullName>
    </submittedName>
</protein>
<comment type="caution">
    <text evidence="2">The sequence shown here is derived from an EMBL/GenBank/DDBJ whole genome shotgun (WGS) entry which is preliminary data.</text>
</comment>
<proteinExistence type="predicted"/>
<evidence type="ECO:0000313" key="2">
    <source>
        <dbReference type="EMBL" id="MCG7945424.1"/>
    </source>
</evidence>
<keyword evidence="1" id="KW-0472">Membrane</keyword>
<evidence type="ECO:0000256" key="1">
    <source>
        <dbReference type="SAM" id="Phobius"/>
    </source>
</evidence>
<gene>
    <name evidence="2" type="ORF">JAZ07_03660</name>
</gene>
<dbReference type="AlphaFoldDB" id="A0A9E4KB47"/>
<feature type="transmembrane region" description="Helical" evidence="1">
    <location>
        <begin position="152"/>
        <end position="172"/>
    </location>
</feature>